<feature type="region of interest" description="Disordered" evidence="1">
    <location>
        <begin position="62"/>
        <end position="89"/>
    </location>
</feature>
<dbReference type="eggNOG" id="ENOG5033AAP">
    <property type="taxonomic scope" value="Bacteria"/>
</dbReference>
<evidence type="ECO:0000256" key="1">
    <source>
        <dbReference type="SAM" id="MobiDB-lite"/>
    </source>
</evidence>
<proteinExistence type="predicted"/>
<reference evidence="3" key="1">
    <citation type="submission" date="2011-01" db="EMBL/GenBank/DDBJ databases">
        <title>Complete sequence of chromosome of Acidobacterium sp. MP5ACTX9.</title>
        <authorList>
            <consortium name="US DOE Joint Genome Institute"/>
            <person name="Lucas S."/>
            <person name="Copeland A."/>
            <person name="Lapidus A."/>
            <person name="Cheng J.-F."/>
            <person name="Goodwin L."/>
            <person name="Pitluck S."/>
            <person name="Teshima H."/>
            <person name="Detter J.C."/>
            <person name="Han C."/>
            <person name="Tapia R."/>
            <person name="Land M."/>
            <person name="Hauser L."/>
            <person name="Kyrpides N."/>
            <person name="Ivanova N."/>
            <person name="Ovchinnikova G."/>
            <person name="Pagani I."/>
            <person name="Rawat S.R."/>
            <person name="Mannisto M."/>
            <person name="Haggblom M.M."/>
            <person name="Woyke T."/>
        </authorList>
    </citation>
    <scope>NUCLEOTIDE SEQUENCE [LARGE SCALE GENOMIC DNA]</scope>
    <source>
        <strain evidence="3">MP5ACTX9</strain>
    </source>
</reference>
<dbReference type="AlphaFoldDB" id="E8WXT2"/>
<evidence type="ECO:0000313" key="2">
    <source>
        <dbReference type="EMBL" id="ADW69777.1"/>
    </source>
</evidence>
<dbReference type="Proteomes" id="UP000000343">
    <property type="component" value="Chromosome"/>
</dbReference>
<dbReference type="KEGG" id="acm:AciX9_2753"/>
<dbReference type="PaxDb" id="1198114-AciX9_2753"/>
<keyword evidence="3" id="KW-1185">Reference proteome</keyword>
<organism evidence="3">
    <name type="scientific">Granulicella tundricola (strain ATCC BAA-1859 / DSM 23138 / MP5ACTX9)</name>
    <dbReference type="NCBI Taxonomy" id="1198114"/>
    <lineage>
        <taxon>Bacteria</taxon>
        <taxon>Pseudomonadati</taxon>
        <taxon>Acidobacteriota</taxon>
        <taxon>Terriglobia</taxon>
        <taxon>Terriglobales</taxon>
        <taxon>Acidobacteriaceae</taxon>
        <taxon>Granulicella</taxon>
    </lineage>
</organism>
<feature type="compositionally biased region" description="Polar residues" evidence="1">
    <location>
        <begin position="62"/>
        <end position="73"/>
    </location>
</feature>
<evidence type="ECO:0008006" key="4">
    <source>
        <dbReference type="Google" id="ProtNLM"/>
    </source>
</evidence>
<feature type="compositionally biased region" description="Pro residues" evidence="1">
    <location>
        <begin position="180"/>
        <end position="194"/>
    </location>
</feature>
<protein>
    <recommendedName>
        <fullName evidence="4">LTXXQ motif family protein</fullName>
    </recommendedName>
</protein>
<dbReference type="HOGENOM" id="CLU_1400757_0_0_0"/>
<name>E8WXT2_GRATM</name>
<sequence>MVMGSRLKVIDDARIRCLGATQDEGESAMKIAKITCTGAMVGMLMLGVGSVPMLAQASTAPVAQQPAENQPSLPTEARQGGRGGQMGGPRQVEMLTKQLSLTDDQVTKLKAIDADGMQQMQALRADTATPQEEKRPKMMAIRQAQETKIKAMLTDEQKTKYDAMIARMRERRAEGDGPGGSPPTVPPPSTPPQP</sequence>
<gene>
    <name evidence="2" type="ordered locus">AciX9_2753</name>
</gene>
<accession>E8WXT2</accession>
<dbReference type="STRING" id="1198114.AciX9_2753"/>
<evidence type="ECO:0000313" key="3">
    <source>
        <dbReference type="Proteomes" id="UP000000343"/>
    </source>
</evidence>
<feature type="region of interest" description="Disordered" evidence="1">
    <location>
        <begin position="167"/>
        <end position="194"/>
    </location>
</feature>
<dbReference type="EMBL" id="CP002480">
    <property type="protein sequence ID" value="ADW69777.1"/>
    <property type="molecule type" value="Genomic_DNA"/>
</dbReference>